<organism evidence="1 2">
    <name type="scientific">Iodobacter violaceini</name>
    <dbReference type="NCBI Taxonomy" id="3044271"/>
    <lineage>
        <taxon>Bacteria</taxon>
        <taxon>Pseudomonadati</taxon>
        <taxon>Pseudomonadota</taxon>
        <taxon>Betaproteobacteria</taxon>
        <taxon>Neisseriales</taxon>
        <taxon>Chitinibacteraceae</taxon>
        <taxon>Iodobacter</taxon>
    </lineage>
</organism>
<sequence>MRQQECIALFRQSNPLSRWRGAEIKGIDLIGPLNNLIAIQRAISVRLAFFYVLSDLNDNDEFKMFKASKYLSCLK</sequence>
<comment type="caution">
    <text evidence="1">The sequence shown here is derived from an EMBL/GenBank/DDBJ whole genome shotgun (WGS) entry which is preliminary data.</text>
</comment>
<evidence type="ECO:0000313" key="1">
    <source>
        <dbReference type="EMBL" id="NHQ87431.1"/>
    </source>
</evidence>
<dbReference type="EMBL" id="JAAOLX010000007">
    <property type="protein sequence ID" value="NHQ87431.1"/>
    <property type="molecule type" value="Genomic_DNA"/>
</dbReference>
<name>A0ABX0KS20_9NEIS</name>
<protein>
    <submittedName>
        <fullName evidence="1">Uncharacterized protein</fullName>
    </submittedName>
</protein>
<proteinExistence type="predicted"/>
<dbReference type="Proteomes" id="UP000712570">
    <property type="component" value="Unassembled WGS sequence"/>
</dbReference>
<gene>
    <name evidence="1" type="ORF">HA050_15040</name>
</gene>
<evidence type="ECO:0000313" key="2">
    <source>
        <dbReference type="Proteomes" id="UP000712570"/>
    </source>
</evidence>
<keyword evidence="2" id="KW-1185">Reference proteome</keyword>
<dbReference type="RefSeq" id="WP_205836450.1">
    <property type="nucleotide sequence ID" value="NZ_JAAOLX010000007.1"/>
</dbReference>
<accession>A0ABX0KS20</accession>
<reference evidence="1 2" key="1">
    <citation type="submission" date="2020-03" db="EMBL/GenBank/DDBJ databases">
        <title>Draft genome sequence of environmentally isolated violet-colored cultures.</title>
        <authorList>
            <person name="Wilson H.S."/>
        </authorList>
    </citation>
    <scope>NUCLEOTIDE SEQUENCE [LARGE SCALE GENOMIC DNA]</scope>
    <source>
        <strain evidence="1 2">HSC-16F04</strain>
    </source>
</reference>